<evidence type="ECO:0008006" key="3">
    <source>
        <dbReference type="Google" id="ProtNLM"/>
    </source>
</evidence>
<dbReference type="OrthoDB" id="9803720at2"/>
<sequence length="85" mass="9029">MNVEVQAILFPYDGSRTAAVIKEFESALEAAGVLCVVGNMAVSCYGEMDTVLSTINTAYQAIAVTDKLSISLVIANDMPQIGRKT</sequence>
<keyword evidence="2" id="KW-1185">Reference proteome</keyword>
<dbReference type="RefSeq" id="WP_119089163.1">
    <property type="nucleotide sequence ID" value="NZ_QXIS01000028.1"/>
</dbReference>
<name>A0A398CRH4_9BACT</name>
<evidence type="ECO:0000313" key="2">
    <source>
        <dbReference type="Proteomes" id="UP000266328"/>
    </source>
</evidence>
<accession>A0A398CRH4</accession>
<proteinExistence type="predicted"/>
<organism evidence="1 2">
    <name type="scientific">Candidatus Cryosericum terrychapinii</name>
    <dbReference type="NCBI Taxonomy" id="2290919"/>
    <lineage>
        <taxon>Bacteria</taxon>
        <taxon>Pseudomonadati</taxon>
        <taxon>Caldisericota/Cryosericota group</taxon>
        <taxon>Candidatus Cryosericota</taxon>
        <taxon>Candidatus Cryosericia</taxon>
        <taxon>Candidatus Cryosericales</taxon>
        <taxon>Candidatus Cryosericaceae</taxon>
        <taxon>Candidatus Cryosericum</taxon>
    </lineage>
</organism>
<dbReference type="EMBL" id="QXIS01000028">
    <property type="protein sequence ID" value="RIE06006.1"/>
    <property type="molecule type" value="Genomic_DNA"/>
</dbReference>
<dbReference type="Proteomes" id="UP000266328">
    <property type="component" value="Unassembled WGS sequence"/>
</dbReference>
<dbReference type="SUPFAM" id="SSF89957">
    <property type="entry name" value="MTH1187/YkoF-like"/>
    <property type="match status" value="1"/>
</dbReference>
<dbReference type="AlphaFoldDB" id="A0A398CRH4"/>
<reference evidence="1 2" key="1">
    <citation type="submission" date="2018-09" db="EMBL/GenBank/DDBJ databases">
        <title>Discovery and Ecogenomic Context for Candidatus Cryosericales, a Global Caldiserica Order Active in Thawing Permafrost.</title>
        <authorList>
            <person name="Martinez M.A."/>
            <person name="Woodcroft B.J."/>
            <person name="Ignacio Espinoza J.C."/>
            <person name="Zayed A."/>
            <person name="Singleton C.M."/>
            <person name="Boyd J."/>
            <person name="Li Y.-F."/>
            <person name="Purvine S."/>
            <person name="Maughan H."/>
            <person name="Hodgkins S.B."/>
            <person name="Anderson D."/>
            <person name="Sederholm M."/>
            <person name="Temperton B."/>
            <person name="Saleska S.R."/>
            <person name="Tyson G.W."/>
            <person name="Rich V.I."/>
        </authorList>
    </citation>
    <scope>NUCLEOTIDE SEQUENCE [LARGE SCALE GENOMIC DNA]</scope>
    <source>
        <strain evidence="1 2">SMC7</strain>
    </source>
</reference>
<protein>
    <recommendedName>
        <fullName evidence="3">Thiamine-binding protein domain-containing protein</fullName>
    </recommendedName>
</protein>
<comment type="caution">
    <text evidence="1">The sequence shown here is derived from an EMBL/GenBank/DDBJ whole genome shotgun (WGS) entry which is preliminary data.</text>
</comment>
<gene>
    <name evidence="1" type="ORF">SMC7_04540</name>
</gene>
<evidence type="ECO:0000313" key="1">
    <source>
        <dbReference type="EMBL" id="RIE06006.1"/>
    </source>
</evidence>
<dbReference type="InterPro" id="IPR029756">
    <property type="entry name" value="MTH1187/YkoF-like"/>
</dbReference>